<dbReference type="GO" id="GO:0005886">
    <property type="term" value="C:plasma membrane"/>
    <property type="evidence" value="ECO:0007669"/>
    <property type="project" value="TreeGrafter"/>
</dbReference>
<dbReference type="PANTHER" id="PTHR24369:SF210">
    <property type="entry name" value="CHAOPTIN-RELATED"/>
    <property type="match status" value="1"/>
</dbReference>
<dbReference type="InterPro" id="IPR050541">
    <property type="entry name" value="LRR_TM_domain-containing"/>
</dbReference>
<sequence>MLCREGSGVLAILSAVFTTLCRCFQSIAIAPIPDSDAAGQDALITGFSLKACRMTSNTVICVKSHLGAVPRDIPSTVKVADLSENKISRIQVADFKNLPLLTQLELNRNHISQIDNGAFANLICLEKLNLNNNKLVELGEDVFHGLSNLTELRLSSNRIQTVASSSFRSMTSLKFLDISHNKLYEIAKVHSILQHLPHLRELYIKNNNINTFHSWELTNSSLELGYLDLSQNPIAVFQITGLHSLQNLAVGSWRSSPQSLPLSAGASSP</sequence>
<dbReference type="Ensembl" id="ENSMALT00000016749.1">
    <property type="protein sequence ID" value="ENSMALP00000016418.1"/>
    <property type="gene ID" value="ENSMALG00000011504.1"/>
</dbReference>
<dbReference type="InterPro" id="IPR032675">
    <property type="entry name" value="LRR_dom_sf"/>
</dbReference>
<reference evidence="5" key="1">
    <citation type="submission" date="2025-08" db="UniProtKB">
        <authorList>
            <consortium name="Ensembl"/>
        </authorList>
    </citation>
    <scope>IDENTIFICATION</scope>
</reference>
<evidence type="ECO:0000256" key="1">
    <source>
        <dbReference type="ARBA" id="ARBA00022614"/>
    </source>
</evidence>
<dbReference type="SMART" id="SM00369">
    <property type="entry name" value="LRR_TYP"/>
    <property type="match status" value="5"/>
</dbReference>
<feature type="chain" id="PRO_5018614894" evidence="4">
    <location>
        <begin position="24"/>
        <end position="269"/>
    </location>
</feature>
<evidence type="ECO:0000256" key="3">
    <source>
        <dbReference type="ARBA" id="ARBA00022737"/>
    </source>
</evidence>
<feature type="signal peptide" evidence="4">
    <location>
        <begin position="1"/>
        <end position="23"/>
    </location>
</feature>
<accession>A0A3Q3JBP9</accession>
<organism evidence="5 6">
    <name type="scientific">Monopterus albus</name>
    <name type="common">Swamp eel</name>
    <dbReference type="NCBI Taxonomy" id="43700"/>
    <lineage>
        <taxon>Eukaryota</taxon>
        <taxon>Metazoa</taxon>
        <taxon>Chordata</taxon>
        <taxon>Craniata</taxon>
        <taxon>Vertebrata</taxon>
        <taxon>Euteleostomi</taxon>
        <taxon>Actinopterygii</taxon>
        <taxon>Neopterygii</taxon>
        <taxon>Teleostei</taxon>
        <taxon>Neoteleostei</taxon>
        <taxon>Acanthomorphata</taxon>
        <taxon>Anabantaria</taxon>
        <taxon>Synbranchiformes</taxon>
        <taxon>Synbranchidae</taxon>
        <taxon>Monopterus</taxon>
    </lineage>
</organism>
<proteinExistence type="predicted"/>
<dbReference type="Pfam" id="PF13855">
    <property type="entry name" value="LRR_8"/>
    <property type="match status" value="1"/>
</dbReference>
<evidence type="ECO:0000313" key="5">
    <source>
        <dbReference type="Ensembl" id="ENSMALP00000016418.1"/>
    </source>
</evidence>
<protein>
    <submittedName>
        <fullName evidence="5">Uncharacterized protein</fullName>
    </submittedName>
</protein>
<dbReference type="AlphaFoldDB" id="A0A3Q3JBP9"/>
<reference evidence="5" key="2">
    <citation type="submission" date="2025-09" db="UniProtKB">
        <authorList>
            <consortium name="Ensembl"/>
        </authorList>
    </citation>
    <scope>IDENTIFICATION</scope>
</reference>
<keyword evidence="6" id="KW-1185">Reference proteome</keyword>
<evidence type="ECO:0000256" key="2">
    <source>
        <dbReference type="ARBA" id="ARBA00022729"/>
    </source>
</evidence>
<evidence type="ECO:0000313" key="6">
    <source>
        <dbReference type="Proteomes" id="UP000261600"/>
    </source>
</evidence>
<dbReference type="Gene3D" id="3.80.10.10">
    <property type="entry name" value="Ribonuclease Inhibitor"/>
    <property type="match status" value="1"/>
</dbReference>
<dbReference type="Proteomes" id="UP000261600">
    <property type="component" value="Unplaced"/>
</dbReference>
<dbReference type="PROSITE" id="PS51450">
    <property type="entry name" value="LRR"/>
    <property type="match status" value="2"/>
</dbReference>
<dbReference type="InterPro" id="IPR001611">
    <property type="entry name" value="Leu-rich_rpt"/>
</dbReference>
<dbReference type="InterPro" id="IPR003591">
    <property type="entry name" value="Leu-rich_rpt_typical-subtyp"/>
</dbReference>
<name>A0A3Q3JBP9_MONAL</name>
<evidence type="ECO:0000256" key="4">
    <source>
        <dbReference type="SAM" id="SignalP"/>
    </source>
</evidence>
<dbReference type="SUPFAM" id="SSF52058">
    <property type="entry name" value="L domain-like"/>
    <property type="match status" value="1"/>
</dbReference>
<keyword evidence="1" id="KW-0433">Leucine-rich repeat</keyword>
<keyword evidence="3" id="KW-0677">Repeat</keyword>
<dbReference type="PANTHER" id="PTHR24369">
    <property type="entry name" value="ANTIGEN BSP, PUTATIVE-RELATED"/>
    <property type="match status" value="1"/>
</dbReference>
<keyword evidence="2 4" id="KW-0732">Signal</keyword>